<dbReference type="InterPro" id="IPR012341">
    <property type="entry name" value="6hp_glycosidase-like_sf"/>
</dbReference>
<evidence type="ECO:0000256" key="2">
    <source>
        <dbReference type="ARBA" id="ARBA00023235"/>
    </source>
</evidence>
<keyword evidence="2" id="KW-0413">Isomerase</keyword>
<dbReference type="OrthoDB" id="5141876at2"/>
<dbReference type="PANTHER" id="PTHR15108">
    <property type="entry name" value="N-ACYLGLUCOSAMINE-2-EPIMERASE"/>
    <property type="match status" value="1"/>
</dbReference>
<dbReference type="AlphaFoldDB" id="A0A4R5KAE8"/>
<protein>
    <submittedName>
        <fullName evidence="3">N-acylglucosamine 2-epimerase</fullName>
    </submittedName>
</protein>
<dbReference type="EMBL" id="SMRT01000023">
    <property type="protein sequence ID" value="TDF92006.1"/>
    <property type="molecule type" value="Genomic_DNA"/>
</dbReference>
<comment type="caution">
    <text evidence="3">The sequence shown here is derived from an EMBL/GenBank/DDBJ whole genome shotgun (WGS) entry which is preliminary data.</text>
</comment>
<dbReference type="Gene3D" id="1.50.10.10">
    <property type="match status" value="1"/>
</dbReference>
<evidence type="ECO:0000256" key="1">
    <source>
        <dbReference type="ARBA" id="ARBA00008558"/>
    </source>
</evidence>
<evidence type="ECO:0000313" key="3">
    <source>
        <dbReference type="EMBL" id="TDF92006.1"/>
    </source>
</evidence>
<dbReference type="InterPro" id="IPR008928">
    <property type="entry name" value="6-hairpin_glycosidase_sf"/>
</dbReference>
<dbReference type="GO" id="GO:0016853">
    <property type="term" value="F:isomerase activity"/>
    <property type="evidence" value="ECO:0007669"/>
    <property type="project" value="UniProtKB-KW"/>
</dbReference>
<reference evidence="3 4" key="1">
    <citation type="submission" date="2019-03" db="EMBL/GenBank/DDBJ databases">
        <title>This is whole genome sequence of Paenibacillus sp MS74 strain.</title>
        <authorList>
            <person name="Trinh H.N."/>
        </authorList>
    </citation>
    <scope>NUCLEOTIDE SEQUENCE [LARGE SCALE GENOMIC DNA]</scope>
    <source>
        <strain evidence="3 4">MS74</strain>
    </source>
</reference>
<name>A0A4R5KAE8_9BACL</name>
<accession>A0A4R5KAE8</accession>
<dbReference type="Proteomes" id="UP000295636">
    <property type="component" value="Unassembled WGS sequence"/>
</dbReference>
<sequence length="419" mass="47287">MSSFEYFREHTERVLLPFWERALDHEHGGVFTCFDNSGAKLISTDKYTWSQGRMIWLLSRMSALIRQRYLSGDAASLLAHAGKTVKFLQRHVFLDNGNCAYLLAADGGKKEPVAGEGYDTSFYADCFVVLGFAEYARVAGDADVLEAALKLGLRIRERLAEGDVRSEPYPVPEGYEAHSVSMISLNMYQELADALEAAGHPFAKEVRGFALSAMEAVMERFFRGGLIREMLPERPEDSDTLLSRHITPGHSLECMWFVMAEATKAGRYDLVGKAADVVRNAFDLGWDEEFGGLLRYVDCEGGAPKGRLSGGRYETLVCDTWDMKIWWPHSEALYALLLAHRLTGREELLVRCERMSEYVFRTFPNPDESVGEWIQIRNRQGLPEQKLVALPVKDPYHILRNMLLIIELLAAESAQPDRG</sequence>
<dbReference type="GO" id="GO:0005975">
    <property type="term" value="P:carbohydrate metabolic process"/>
    <property type="evidence" value="ECO:0007669"/>
    <property type="project" value="InterPro"/>
</dbReference>
<dbReference type="Pfam" id="PF07221">
    <property type="entry name" value="GlcNAc_2-epim"/>
    <property type="match status" value="1"/>
</dbReference>
<organism evidence="3 4">
    <name type="scientific">Paenibacillus piri</name>
    <dbReference type="NCBI Taxonomy" id="2547395"/>
    <lineage>
        <taxon>Bacteria</taxon>
        <taxon>Bacillati</taxon>
        <taxon>Bacillota</taxon>
        <taxon>Bacilli</taxon>
        <taxon>Bacillales</taxon>
        <taxon>Paenibacillaceae</taxon>
        <taxon>Paenibacillus</taxon>
    </lineage>
</organism>
<gene>
    <name evidence="3" type="ORF">E1757_31135</name>
</gene>
<comment type="similarity">
    <text evidence="1">Belongs to the N-acylglucosamine 2-epimerase family.</text>
</comment>
<proteinExistence type="inferred from homology"/>
<dbReference type="SUPFAM" id="SSF48208">
    <property type="entry name" value="Six-hairpin glycosidases"/>
    <property type="match status" value="1"/>
</dbReference>
<dbReference type="RefSeq" id="WP_133235649.1">
    <property type="nucleotide sequence ID" value="NZ_SMRT01000023.1"/>
</dbReference>
<dbReference type="InterPro" id="IPR010819">
    <property type="entry name" value="AGE/CE"/>
</dbReference>
<keyword evidence="4" id="KW-1185">Reference proteome</keyword>
<evidence type="ECO:0000313" key="4">
    <source>
        <dbReference type="Proteomes" id="UP000295636"/>
    </source>
</evidence>